<dbReference type="RefSeq" id="WP_101071461.1">
    <property type="nucleotide sequence ID" value="NZ_PISP01000001.1"/>
</dbReference>
<keyword evidence="1" id="KW-0812">Transmembrane</keyword>
<sequence>MNHHTILALKKYQPLLLKLFLSTTVVAMGVSWMHDAPVNERVVTLRYLILAIAGFISFVTPYLLFPDSNSRLIQMGNISGNKLLSYLSRKTLYFYIYFFLFITVILFVDSVSLTSDLVTKGVYALYGILFTTGLHFAALFLYLKVGPQSQFWQESNKGKELRRKMADYFKYPMDPGAIPSLINTVVLATGGMLLVIISSVLGNQFGGFSELLLSLVVFSFALAQYRLNNREPERKYYHTNSFFSEFFGANAGEDSITARRKVDQLWWVPAQLRANVWQFLQQIDRKIPAGRAVAAGHILVWLIAYQKPDINFMIGVWALFAVSHHLFILMTMQTDFSPHWLLRWVSSPAKWFITWFWMQIRWLLPLLISMNLQLFLFDVPRGQDQVVIIIIYLLSAAVAAAVGAVRIKTSVK</sequence>
<dbReference type="Proteomes" id="UP000233398">
    <property type="component" value="Unassembled WGS sequence"/>
</dbReference>
<feature type="transmembrane region" description="Helical" evidence="1">
    <location>
        <begin position="15"/>
        <end position="33"/>
    </location>
</feature>
<organism evidence="2 3">
    <name type="scientific">Rhodohalobacter barkolensis</name>
    <dbReference type="NCBI Taxonomy" id="2053187"/>
    <lineage>
        <taxon>Bacteria</taxon>
        <taxon>Pseudomonadati</taxon>
        <taxon>Balneolota</taxon>
        <taxon>Balneolia</taxon>
        <taxon>Balneolales</taxon>
        <taxon>Balneolaceae</taxon>
        <taxon>Rhodohalobacter</taxon>
    </lineage>
</organism>
<keyword evidence="3" id="KW-1185">Reference proteome</keyword>
<evidence type="ECO:0000313" key="2">
    <source>
        <dbReference type="EMBL" id="PKD44171.1"/>
    </source>
</evidence>
<accession>A0A2N0VJ10</accession>
<keyword evidence="1" id="KW-1133">Transmembrane helix</keyword>
<protein>
    <submittedName>
        <fullName evidence="2">Uncharacterized protein</fullName>
    </submittedName>
</protein>
<dbReference type="OrthoDB" id="1492974at2"/>
<keyword evidence="1" id="KW-0472">Membrane</keyword>
<feature type="transmembrane region" description="Helical" evidence="1">
    <location>
        <begin position="123"/>
        <end position="143"/>
    </location>
</feature>
<feature type="transmembrane region" description="Helical" evidence="1">
    <location>
        <begin position="386"/>
        <end position="407"/>
    </location>
</feature>
<proteinExistence type="predicted"/>
<feature type="transmembrane region" description="Helical" evidence="1">
    <location>
        <begin position="351"/>
        <end position="374"/>
    </location>
</feature>
<reference evidence="2 3" key="1">
    <citation type="submission" date="2017-11" db="EMBL/GenBank/DDBJ databases">
        <title>Rhodohalobacter 15182 sp. nov., isolated from a salt lake.</title>
        <authorList>
            <person name="Han S."/>
        </authorList>
    </citation>
    <scope>NUCLEOTIDE SEQUENCE [LARGE SCALE GENOMIC DNA]</scope>
    <source>
        <strain evidence="2 3">15182</strain>
    </source>
</reference>
<comment type="caution">
    <text evidence="2">The sequence shown here is derived from an EMBL/GenBank/DDBJ whole genome shotgun (WGS) entry which is preliminary data.</text>
</comment>
<dbReference type="EMBL" id="PISP01000001">
    <property type="protein sequence ID" value="PKD44171.1"/>
    <property type="molecule type" value="Genomic_DNA"/>
</dbReference>
<name>A0A2N0VJ10_9BACT</name>
<feature type="transmembrane region" description="Helical" evidence="1">
    <location>
        <begin position="45"/>
        <end position="65"/>
    </location>
</feature>
<gene>
    <name evidence="2" type="ORF">CWD77_01505</name>
</gene>
<evidence type="ECO:0000256" key="1">
    <source>
        <dbReference type="SAM" id="Phobius"/>
    </source>
</evidence>
<feature type="transmembrane region" description="Helical" evidence="1">
    <location>
        <begin position="207"/>
        <end position="225"/>
    </location>
</feature>
<dbReference type="AlphaFoldDB" id="A0A2N0VJ10"/>
<feature type="transmembrane region" description="Helical" evidence="1">
    <location>
        <begin position="180"/>
        <end position="201"/>
    </location>
</feature>
<feature type="transmembrane region" description="Helical" evidence="1">
    <location>
        <begin position="287"/>
        <end position="304"/>
    </location>
</feature>
<feature type="transmembrane region" description="Helical" evidence="1">
    <location>
        <begin position="92"/>
        <end position="111"/>
    </location>
</feature>
<evidence type="ECO:0000313" key="3">
    <source>
        <dbReference type="Proteomes" id="UP000233398"/>
    </source>
</evidence>
<feature type="transmembrane region" description="Helical" evidence="1">
    <location>
        <begin position="310"/>
        <end position="330"/>
    </location>
</feature>